<dbReference type="Proteomes" id="UP001230339">
    <property type="component" value="Chromosome"/>
</dbReference>
<evidence type="ECO:0000313" key="2">
    <source>
        <dbReference type="Proteomes" id="UP001230339"/>
    </source>
</evidence>
<gene>
    <name evidence="1" type="ORF">PSH57_21505</name>
</gene>
<name>A0ABY9G773_9PSED</name>
<dbReference type="EMBL" id="CP117449">
    <property type="protein sequence ID" value="WLH11418.1"/>
    <property type="molecule type" value="Genomic_DNA"/>
</dbReference>
<organism evidence="1 2">
    <name type="scientific">Pseudomonas hefeiensis</name>
    <dbReference type="NCBI Taxonomy" id="2738125"/>
    <lineage>
        <taxon>Bacteria</taxon>
        <taxon>Pseudomonadati</taxon>
        <taxon>Pseudomonadota</taxon>
        <taxon>Gammaproteobacteria</taxon>
        <taxon>Pseudomonadales</taxon>
        <taxon>Pseudomonadaceae</taxon>
        <taxon>Pseudomonas</taxon>
    </lineage>
</organism>
<proteinExistence type="predicted"/>
<accession>A0ABY9G773</accession>
<sequence length="44" mass="4908">MAALTGDRLRALHQDGFVLMPAVLSTATPRQQRLLGEHQEAEYD</sequence>
<evidence type="ECO:0008006" key="3">
    <source>
        <dbReference type="Google" id="ProtNLM"/>
    </source>
</evidence>
<reference evidence="1 2" key="1">
    <citation type="submission" date="2023-02" db="EMBL/GenBank/DDBJ databases">
        <title>Evolution of Hrp T3SS in non-pathogenic Pseudomonas fluorescens.</title>
        <authorList>
            <person name="Liao K."/>
            <person name="Wei H."/>
            <person name="Gu Y."/>
        </authorList>
    </citation>
    <scope>NUCLEOTIDE SEQUENCE [LARGE SCALE GENOMIC DNA]</scope>
    <source>
        <strain evidence="1 2">FP205</strain>
    </source>
</reference>
<protein>
    <recommendedName>
        <fullName evidence="3">Phytanoyl-CoA dioxygenase</fullName>
    </recommendedName>
</protein>
<keyword evidence="2" id="KW-1185">Reference proteome</keyword>
<evidence type="ECO:0000313" key="1">
    <source>
        <dbReference type="EMBL" id="WLH11418.1"/>
    </source>
</evidence>
<dbReference type="RefSeq" id="WP_305385414.1">
    <property type="nucleotide sequence ID" value="NZ_CP117426.1"/>
</dbReference>